<dbReference type="GO" id="GO:0045040">
    <property type="term" value="P:protein insertion into mitochondrial outer membrane"/>
    <property type="evidence" value="ECO:0007669"/>
    <property type="project" value="TreeGrafter"/>
</dbReference>
<dbReference type="OrthoDB" id="5529571at2759"/>
<sequence>MLAKTLDLGLSLDTINRAPKLGTNLQSSTITITAVSHPHDPISLTPLPQTQPSLSSLTPSSSTRPKKTSTKPCRPRETMASTTSSSAAAPSNNNANLASSGLTIHSDSETYDAPQDQTSDSISQPPSSSSSPLILYKPPTLYGLLRGAAINLVLPFVNGLMLGFGELVANEVAFRLGWSGTKVCTFPQFSAFCQDML</sequence>
<dbReference type="PANTHER" id="PTHR28241:SF1">
    <property type="entry name" value="MITOCHONDRIAL IMPORT PROTEIN 1"/>
    <property type="match status" value="1"/>
</dbReference>
<dbReference type="InterPro" id="IPR013262">
    <property type="entry name" value="OMP_MIM1/TOM13_mt"/>
</dbReference>
<feature type="region of interest" description="Disordered" evidence="1">
    <location>
        <begin position="41"/>
        <end position="131"/>
    </location>
</feature>
<protein>
    <recommendedName>
        <fullName evidence="4">TOM13-domain-containing protein</fullName>
    </recommendedName>
</protein>
<dbReference type="Proteomes" id="UP001152607">
    <property type="component" value="Unassembled WGS sequence"/>
</dbReference>
<feature type="compositionally biased region" description="Low complexity" evidence="1">
    <location>
        <begin position="80"/>
        <end position="100"/>
    </location>
</feature>
<comment type="caution">
    <text evidence="2">The sequence shown here is derived from an EMBL/GenBank/DDBJ whole genome shotgun (WGS) entry which is preliminary data.</text>
</comment>
<dbReference type="AlphaFoldDB" id="A0A9W4U554"/>
<dbReference type="PANTHER" id="PTHR28241">
    <property type="entry name" value="MITOCHONDRIAL IMPORT PROTEIN 1"/>
    <property type="match status" value="1"/>
</dbReference>
<evidence type="ECO:0000313" key="2">
    <source>
        <dbReference type="EMBL" id="CAI6295477.1"/>
    </source>
</evidence>
<keyword evidence="3" id="KW-1185">Reference proteome</keyword>
<feature type="compositionally biased region" description="Low complexity" evidence="1">
    <location>
        <begin position="43"/>
        <end position="63"/>
    </location>
</feature>
<proteinExistence type="predicted"/>
<evidence type="ECO:0000313" key="3">
    <source>
        <dbReference type="Proteomes" id="UP001152607"/>
    </source>
</evidence>
<reference evidence="2" key="1">
    <citation type="submission" date="2023-01" db="EMBL/GenBank/DDBJ databases">
        <authorList>
            <person name="Van Ghelder C."/>
            <person name="Rancurel C."/>
        </authorList>
    </citation>
    <scope>NUCLEOTIDE SEQUENCE</scope>
    <source>
        <strain evidence="2">CNCM I-4278</strain>
    </source>
</reference>
<gene>
    <name evidence="2" type="ORF">PDIGIT_LOCUS2631</name>
</gene>
<dbReference type="Pfam" id="PF08219">
    <property type="entry name" value="TOM13"/>
    <property type="match status" value="1"/>
</dbReference>
<evidence type="ECO:0008006" key="4">
    <source>
        <dbReference type="Google" id="ProtNLM"/>
    </source>
</evidence>
<evidence type="ECO:0000256" key="1">
    <source>
        <dbReference type="SAM" id="MobiDB-lite"/>
    </source>
</evidence>
<dbReference type="EMBL" id="CAOQHR010000002">
    <property type="protein sequence ID" value="CAI6295477.1"/>
    <property type="molecule type" value="Genomic_DNA"/>
</dbReference>
<accession>A0A9W4U554</accession>
<dbReference type="GO" id="GO:0070096">
    <property type="term" value="P:mitochondrial outer membrane translocase complex assembly"/>
    <property type="evidence" value="ECO:0007669"/>
    <property type="project" value="TreeGrafter"/>
</dbReference>
<feature type="compositionally biased region" description="Low complexity" evidence="1">
    <location>
        <begin position="114"/>
        <end position="131"/>
    </location>
</feature>
<organism evidence="2 3">
    <name type="scientific">Periconia digitata</name>
    <dbReference type="NCBI Taxonomy" id="1303443"/>
    <lineage>
        <taxon>Eukaryota</taxon>
        <taxon>Fungi</taxon>
        <taxon>Dikarya</taxon>
        <taxon>Ascomycota</taxon>
        <taxon>Pezizomycotina</taxon>
        <taxon>Dothideomycetes</taxon>
        <taxon>Pleosporomycetidae</taxon>
        <taxon>Pleosporales</taxon>
        <taxon>Massarineae</taxon>
        <taxon>Periconiaceae</taxon>
        <taxon>Periconia</taxon>
    </lineage>
</organism>
<dbReference type="GO" id="GO:0005741">
    <property type="term" value="C:mitochondrial outer membrane"/>
    <property type="evidence" value="ECO:0007669"/>
    <property type="project" value="InterPro"/>
</dbReference>
<name>A0A9W4U554_9PLEO</name>